<evidence type="ECO:0000256" key="1">
    <source>
        <dbReference type="ARBA" id="ARBA00035644"/>
    </source>
</evidence>
<evidence type="ECO:0000313" key="4">
    <source>
        <dbReference type="Proteomes" id="UP001555786"/>
    </source>
</evidence>
<dbReference type="CDD" id="cd06193">
    <property type="entry name" value="siderophore_interacting"/>
    <property type="match status" value="1"/>
</dbReference>
<dbReference type="InterPro" id="IPR013113">
    <property type="entry name" value="SIP_FAD-bd"/>
</dbReference>
<dbReference type="Proteomes" id="UP001555786">
    <property type="component" value="Unassembled WGS sequence"/>
</dbReference>
<dbReference type="RefSeq" id="WP_367624408.1">
    <property type="nucleotide sequence ID" value="NZ_JBFNQD010000004.1"/>
</dbReference>
<dbReference type="EMBL" id="JBFNQD010000004">
    <property type="protein sequence ID" value="MEW9306783.1"/>
    <property type="molecule type" value="Genomic_DNA"/>
</dbReference>
<dbReference type="InterPro" id="IPR007037">
    <property type="entry name" value="SIP_rossman_dom"/>
</dbReference>
<dbReference type="InterPro" id="IPR039261">
    <property type="entry name" value="FNR_nucleotide-bd"/>
</dbReference>
<keyword evidence="4" id="KW-1185">Reference proteome</keyword>
<name>A0ABV3PMA8_9HYPH</name>
<proteinExistence type="inferred from homology"/>
<dbReference type="InterPro" id="IPR039374">
    <property type="entry name" value="SIP_fam"/>
</dbReference>
<gene>
    <name evidence="3" type="ORF">ABXS05_14625</name>
</gene>
<dbReference type="Gene3D" id="3.40.50.80">
    <property type="entry name" value="Nucleotide-binding domain of ferredoxin-NADP reductase (FNR) module"/>
    <property type="match status" value="1"/>
</dbReference>
<dbReference type="PROSITE" id="PS51384">
    <property type="entry name" value="FAD_FR"/>
    <property type="match status" value="1"/>
</dbReference>
<dbReference type="Pfam" id="PF08021">
    <property type="entry name" value="FAD_binding_9"/>
    <property type="match status" value="1"/>
</dbReference>
<evidence type="ECO:0000313" key="3">
    <source>
        <dbReference type="EMBL" id="MEW9306783.1"/>
    </source>
</evidence>
<organism evidence="3 4">
    <name type="scientific">Labrys neptuniae</name>
    <dbReference type="NCBI Taxonomy" id="376174"/>
    <lineage>
        <taxon>Bacteria</taxon>
        <taxon>Pseudomonadati</taxon>
        <taxon>Pseudomonadota</taxon>
        <taxon>Alphaproteobacteria</taxon>
        <taxon>Hyphomicrobiales</taxon>
        <taxon>Xanthobacteraceae</taxon>
        <taxon>Labrys</taxon>
    </lineage>
</organism>
<evidence type="ECO:0000259" key="2">
    <source>
        <dbReference type="PROSITE" id="PS51384"/>
    </source>
</evidence>
<sequence>MTIATAPESEKDRSPQRVRHEVRLRQLEVRRVTRLAPSMTRITLAGPALEGFTSLGFDDHVKMFFPAPGESRPSLPHIGPEGMELREDQPKPITRDYTPRRYDPAAGELDIDFVLHDEGPASTWAAGVKAGDEAWIAGPRGSFVIPFAFDWYLLIADETGLPALARRLDELPAGARVLAFIEVDGRQDRLPLDTAADATVVWAHRGDAHAGQTGALLQAVQQAEFPAGDYHAWIACESLQAKELRRFLIGERGALPKWVRASGYWRRGATAVHDHHDD</sequence>
<feature type="domain" description="FAD-binding FR-type" evidence="2">
    <location>
        <begin position="22"/>
        <end position="146"/>
    </location>
</feature>
<dbReference type="PANTHER" id="PTHR30157">
    <property type="entry name" value="FERRIC REDUCTASE, NADPH-DEPENDENT"/>
    <property type="match status" value="1"/>
</dbReference>
<dbReference type="Pfam" id="PF04954">
    <property type="entry name" value="SIP"/>
    <property type="match status" value="1"/>
</dbReference>
<protein>
    <submittedName>
        <fullName evidence="3">Siderophore-interacting protein</fullName>
    </submittedName>
</protein>
<dbReference type="Gene3D" id="2.40.30.10">
    <property type="entry name" value="Translation factors"/>
    <property type="match status" value="1"/>
</dbReference>
<comment type="similarity">
    <text evidence="1">Belongs to the SIP oxidoreductase family.</text>
</comment>
<dbReference type="PANTHER" id="PTHR30157:SF0">
    <property type="entry name" value="NADPH-DEPENDENT FERRIC-CHELATE REDUCTASE"/>
    <property type="match status" value="1"/>
</dbReference>
<dbReference type="SUPFAM" id="SSF63380">
    <property type="entry name" value="Riboflavin synthase domain-like"/>
    <property type="match status" value="1"/>
</dbReference>
<dbReference type="InterPro" id="IPR017927">
    <property type="entry name" value="FAD-bd_FR_type"/>
</dbReference>
<comment type="caution">
    <text evidence="3">The sequence shown here is derived from an EMBL/GenBank/DDBJ whole genome shotgun (WGS) entry which is preliminary data.</text>
</comment>
<dbReference type="InterPro" id="IPR017938">
    <property type="entry name" value="Riboflavin_synthase-like_b-brl"/>
</dbReference>
<reference evidence="3 4" key="1">
    <citation type="submission" date="2024-07" db="EMBL/GenBank/DDBJ databases">
        <title>Description of Labrys sedimenti sp. nov., isolated from a diclofenac-degrading enrichment culture.</title>
        <authorList>
            <person name="Tancsics A."/>
            <person name="Csepanyi A."/>
        </authorList>
    </citation>
    <scope>NUCLEOTIDE SEQUENCE [LARGE SCALE GENOMIC DNA]</scope>
    <source>
        <strain evidence="3 4">LMG 23578</strain>
    </source>
</reference>
<accession>A0ABV3PMA8</accession>